<dbReference type="Proteomes" id="UP000093432">
    <property type="component" value="Unassembled WGS sequence"/>
</dbReference>
<dbReference type="PANTHER" id="PTHR38477:SF1">
    <property type="entry name" value="MUREIN L,D-TRANSPEPTIDASE CATALYTIC DOMAIN FAMILY PROTEIN"/>
    <property type="match status" value="1"/>
</dbReference>
<dbReference type="PROSITE" id="PS51257">
    <property type="entry name" value="PROKAR_LIPOPROTEIN"/>
    <property type="match status" value="1"/>
</dbReference>
<gene>
    <name evidence="2" type="ORF">BBI00_04350</name>
</gene>
<name>A0A1B8ZPV7_9FLAO</name>
<keyword evidence="1" id="KW-0732">Signal</keyword>
<evidence type="ECO:0000313" key="2">
    <source>
        <dbReference type="EMBL" id="OCA73620.1"/>
    </source>
</evidence>
<evidence type="ECO:0000313" key="3">
    <source>
        <dbReference type="Proteomes" id="UP000093432"/>
    </source>
</evidence>
<dbReference type="RefSeq" id="WP_065397621.1">
    <property type="nucleotide sequence ID" value="NZ_JBOBHV010000002.1"/>
</dbReference>
<organism evidence="2 3">
    <name type="scientific">Chryseobacterium arthrosphaerae</name>
    <dbReference type="NCBI Taxonomy" id="651561"/>
    <lineage>
        <taxon>Bacteria</taxon>
        <taxon>Pseudomonadati</taxon>
        <taxon>Bacteroidota</taxon>
        <taxon>Flavobacteriia</taxon>
        <taxon>Flavobacteriales</taxon>
        <taxon>Weeksellaceae</taxon>
        <taxon>Chryseobacterium group</taxon>
        <taxon>Chryseobacterium</taxon>
    </lineage>
</organism>
<protein>
    <recommendedName>
        <fullName evidence="4">Peptidase</fullName>
    </recommendedName>
</protein>
<dbReference type="AlphaFoldDB" id="A0A1B8ZPV7"/>
<evidence type="ECO:0000256" key="1">
    <source>
        <dbReference type="SAM" id="SignalP"/>
    </source>
</evidence>
<feature type="chain" id="PRO_5008620988" description="Peptidase" evidence="1">
    <location>
        <begin position="19"/>
        <end position="192"/>
    </location>
</feature>
<sequence>MMKPFLFILLFLISCSKADSQQLNTLDLPKARISEIKNYIKGKEYNQELAVFINFKIPSGKYRYFIYDLKNDKIVQKAVVSHGSGSVIPKSDALRFSNVEGSYQSSLGKYSIGESYIGQFGKAYRLKGLDATNSNAMQRAIVLHSFGCVPDTESENPVCLSLGCPMLSVNALKKSAEYIDQSRMPIILYAFY</sequence>
<accession>A0A1B8ZPV7</accession>
<dbReference type="InterPro" id="IPR032676">
    <property type="entry name" value="YkuD_2"/>
</dbReference>
<dbReference type="Pfam" id="PF13645">
    <property type="entry name" value="YkuD_2"/>
    <property type="match status" value="1"/>
</dbReference>
<reference evidence="3" key="1">
    <citation type="submission" date="2016-07" db="EMBL/GenBank/DDBJ databases">
        <authorList>
            <person name="Florea S."/>
            <person name="Webb J.S."/>
            <person name="Jaromczyk J."/>
            <person name="Schardl C.L."/>
        </authorList>
    </citation>
    <scope>NUCLEOTIDE SEQUENCE [LARGE SCALE GENOMIC DNA]</scope>
    <source>
        <strain evidence="3">CC-VM-7</strain>
    </source>
</reference>
<evidence type="ECO:0008006" key="4">
    <source>
        <dbReference type="Google" id="ProtNLM"/>
    </source>
</evidence>
<feature type="signal peptide" evidence="1">
    <location>
        <begin position="1"/>
        <end position="18"/>
    </location>
</feature>
<dbReference type="STRING" id="651561.BBI00_04350"/>
<comment type="caution">
    <text evidence="2">The sequence shown here is derived from an EMBL/GenBank/DDBJ whole genome shotgun (WGS) entry which is preliminary data.</text>
</comment>
<dbReference type="OrthoDB" id="1247236at2"/>
<dbReference type="EMBL" id="MAYG01000001">
    <property type="protein sequence ID" value="OCA73620.1"/>
    <property type="molecule type" value="Genomic_DNA"/>
</dbReference>
<proteinExistence type="predicted"/>
<dbReference type="PANTHER" id="PTHR38477">
    <property type="entry name" value="HYPOTHETICAL EXPORTED PROTEIN"/>
    <property type="match status" value="1"/>
</dbReference>